<gene>
    <name evidence="2" type="ORF">DDE18_10690</name>
</gene>
<organism evidence="2 3">
    <name type="scientific">Nocardioides gansuensis</name>
    <dbReference type="NCBI Taxonomy" id="2138300"/>
    <lineage>
        <taxon>Bacteria</taxon>
        <taxon>Bacillati</taxon>
        <taxon>Actinomycetota</taxon>
        <taxon>Actinomycetes</taxon>
        <taxon>Propionibacteriales</taxon>
        <taxon>Nocardioidaceae</taxon>
        <taxon>Nocardioides</taxon>
    </lineage>
</organism>
<reference evidence="2 3" key="1">
    <citation type="submission" date="2018-04" db="EMBL/GenBank/DDBJ databases">
        <title>Genome of Nocardioides gansuensis WSJ-1.</title>
        <authorList>
            <person name="Wu S."/>
            <person name="Wang G."/>
        </authorList>
    </citation>
    <scope>NUCLEOTIDE SEQUENCE [LARGE SCALE GENOMIC DNA]</scope>
    <source>
        <strain evidence="2 3">WSJ-1</strain>
    </source>
</reference>
<accession>A0A2T8FAS4</accession>
<evidence type="ECO:0008006" key="4">
    <source>
        <dbReference type="Google" id="ProtNLM"/>
    </source>
</evidence>
<feature type="transmembrane region" description="Helical" evidence="1">
    <location>
        <begin position="58"/>
        <end position="78"/>
    </location>
</feature>
<dbReference type="AlphaFoldDB" id="A0A2T8FAS4"/>
<dbReference type="OrthoDB" id="3788827at2"/>
<sequence>MSPLHALVRPVAVVAAFALSGAVSGVLWEWLWEPPTGLVVSGQWVLEPAGPDLGFSDTGWYVVIAMAVGAVLAAAIGWGFPGRELVTLAAVVVGAFVAGWLMFRVGHALGPPDPRVLAAGEADLVRLPADLRVAGSDARPSLLRPESSAFAAFPAGATLGLMAVFLMGRGRTARGQQTPG</sequence>
<dbReference type="RefSeq" id="WP_116572249.1">
    <property type="nucleotide sequence ID" value="NZ_QDGZ01000004.1"/>
</dbReference>
<evidence type="ECO:0000313" key="2">
    <source>
        <dbReference type="EMBL" id="PVG82818.1"/>
    </source>
</evidence>
<keyword evidence="1" id="KW-1133">Transmembrane helix</keyword>
<proteinExistence type="predicted"/>
<feature type="transmembrane region" description="Helical" evidence="1">
    <location>
        <begin position="149"/>
        <end position="168"/>
    </location>
</feature>
<comment type="caution">
    <text evidence="2">The sequence shown here is derived from an EMBL/GenBank/DDBJ whole genome shotgun (WGS) entry which is preliminary data.</text>
</comment>
<feature type="transmembrane region" description="Helical" evidence="1">
    <location>
        <begin position="7"/>
        <end position="28"/>
    </location>
</feature>
<protein>
    <recommendedName>
        <fullName evidence="4">DUF2567 domain-containing protein</fullName>
    </recommendedName>
</protein>
<evidence type="ECO:0000313" key="3">
    <source>
        <dbReference type="Proteomes" id="UP000246018"/>
    </source>
</evidence>
<feature type="transmembrane region" description="Helical" evidence="1">
    <location>
        <begin position="85"/>
        <end position="103"/>
    </location>
</feature>
<evidence type="ECO:0000256" key="1">
    <source>
        <dbReference type="SAM" id="Phobius"/>
    </source>
</evidence>
<keyword evidence="3" id="KW-1185">Reference proteome</keyword>
<name>A0A2T8FAS4_9ACTN</name>
<keyword evidence="1" id="KW-0472">Membrane</keyword>
<dbReference type="EMBL" id="QDGZ01000004">
    <property type="protein sequence ID" value="PVG82818.1"/>
    <property type="molecule type" value="Genomic_DNA"/>
</dbReference>
<dbReference type="Proteomes" id="UP000246018">
    <property type="component" value="Unassembled WGS sequence"/>
</dbReference>
<keyword evidence="1" id="KW-0812">Transmembrane</keyword>